<dbReference type="Proteomes" id="UP000239814">
    <property type="component" value="Chromosome"/>
</dbReference>
<organism evidence="2 3">
    <name type="scientific">Gordonia iterans</name>
    <dbReference type="NCBI Taxonomy" id="1004901"/>
    <lineage>
        <taxon>Bacteria</taxon>
        <taxon>Bacillati</taxon>
        <taxon>Actinomycetota</taxon>
        <taxon>Actinomycetes</taxon>
        <taxon>Mycobacteriales</taxon>
        <taxon>Gordoniaceae</taxon>
        <taxon>Gordonia</taxon>
    </lineage>
</organism>
<accession>A0A2S0KDK8</accession>
<sequence>MNSQPSSGRDGVDEPDWARKRRLDAVFGKTLSDASGASGDDPHSARDRDWYERNRPPHHE</sequence>
<feature type="region of interest" description="Disordered" evidence="1">
    <location>
        <begin position="1"/>
        <end position="20"/>
    </location>
</feature>
<gene>
    <name evidence="2" type="ORF">C6V83_05180</name>
</gene>
<protein>
    <submittedName>
        <fullName evidence="2">Uncharacterized protein</fullName>
    </submittedName>
</protein>
<dbReference type="AlphaFoldDB" id="A0A2S0KDK8"/>
<name>A0A2S0KDK8_9ACTN</name>
<evidence type="ECO:0000256" key="1">
    <source>
        <dbReference type="SAM" id="MobiDB-lite"/>
    </source>
</evidence>
<reference evidence="2 3" key="1">
    <citation type="submission" date="2018-03" db="EMBL/GenBank/DDBJ databases">
        <title>Characteristics and genome of n-alkane degrading marine bacteria Gordonia iterans isolated from crude oil contaminated in Tae-an, South Korea.</title>
        <authorList>
            <person name="Lee S.-S."/>
            <person name="Kim H."/>
        </authorList>
    </citation>
    <scope>NUCLEOTIDE SEQUENCE [LARGE SCALE GENOMIC DNA]</scope>
    <source>
        <strain evidence="2 3">Co17</strain>
    </source>
</reference>
<feature type="compositionally biased region" description="Basic and acidic residues" evidence="1">
    <location>
        <begin position="40"/>
        <end position="60"/>
    </location>
</feature>
<proteinExistence type="predicted"/>
<evidence type="ECO:0000313" key="3">
    <source>
        <dbReference type="Proteomes" id="UP000239814"/>
    </source>
</evidence>
<dbReference type="EMBL" id="CP027433">
    <property type="protein sequence ID" value="AVL99759.1"/>
    <property type="molecule type" value="Genomic_DNA"/>
</dbReference>
<evidence type="ECO:0000313" key="2">
    <source>
        <dbReference type="EMBL" id="AVL99759.1"/>
    </source>
</evidence>
<feature type="region of interest" description="Disordered" evidence="1">
    <location>
        <begin position="28"/>
        <end position="60"/>
    </location>
</feature>
<dbReference type="KEGG" id="git:C6V83_05180"/>
<keyword evidence="3" id="KW-1185">Reference proteome</keyword>